<keyword evidence="7 11" id="KW-0692">RNA repair</keyword>
<dbReference type="HAMAP" id="MF_01263">
    <property type="entry name" value="CCA_bact_type3"/>
    <property type="match status" value="1"/>
</dbReference>
<dbReference type="SUPFAM" id="SSF81301">
    <property type="entry name" value="Nucleotidyltransferase"/>
    <property type="match status" value="1"/>
</dbReference>
<comment type="miscellaneous">
    <text evidence="11">A single active site specifically recognizes both ATP and CTP and is responsible for their addition.</text>
</comment>
<evidence type="ECO:0000256" key="9">
    <source>
        <dbReference type="ARBA" id="ARBA00022842"/>
    </source>
</evidence>
<feature type="domain" description="CCA-adding enzyme C-terminal" evidence="14">
    <location>
        <begin position="248"/>
        <end position="388"/>
    </location>
</feature>
<dbReference type="InterPro" id="IPR002646">
    <property type="entry name" value="PolA_pol_head_dom"/>
</dbReference>
<dbReference type="Gene3D" id="3.30.460.10">
    <property type="entry name" value="Beta Polymerase, domain 2"/>
    <property type="match status" value="1"/>
</dbReference>
<dbReference type="GO" id="GO:0042245">
    <property type="term" value="P:RNA repair"/>
    <property type="evidence" value="ECO:0007669"/>
    <property type="project" value="UniProtKB-KW"/>
</dbReference>
<evidence type="ECO:0000313" key="15">
    <source>
        <dbReference type="EMBL" id="KIP20904.1"/>
    </source>
</evidence>
<dbReference type="Gene3D" id="1.10.110.30">
    <property type="match status" value="1"/>
</dbReference>
<dbReference type="PANTHER" id="PTHR46173:SF1">
    <property type="entry name" value="CCA TRNA NUCLEOTIDYLTRANSFERASE 1, MITOCHONDRIAL"/>
    <property type="match status" value="1"/>
</dbReference>
<feature type="binding site" evidence="11">
    <location>
        <position position="28"/>
    </location>
    <ligand>
        <name>CTP</name>
        <dbReference type="ChEBI" id="CHEBI:37563"/>
    </ligand>
</feature>
<dbReference type="PANTHER" id="PTHR46173">
    <property type="entry name" value="CCA TRNA NUCLEOTIDYLTRANSFERASE 1, MITOCHONDRIAL"/>
    <property type="match status" value="1"/>
</dbReference>
<evidence type="ECO:0000256" key="4">
    <source>
        <dbReference type="ARBA" id="ARBA00022695"/>
    </source>
</evidence>
<evidence type="ECO:0000256" key="6">
    <source>
        <dbReference type="ARBA" id="ARBA00022741"/>
    </source>
</evidence>
<feature type="binding site" evidence="11">
    <location>
        <position position="28"/>
    </location>
    <ligand>
        <name>ATP</name>
        <dbReference type="ChEBI" id="CHEBI:30616"/>
    </ligand>
</feature>
<dbReference type="Gene3D" id="1.10.246.80">
    <property type="match status" value="1"/>
</dbReference>
<evidence type="ECO:0000259" key="14">
    <source>
        <dbReference type="Pfam" id="PF13735"/>
    </source>
</evidence>
<organism evidence="15 16">
    <name type="scientific">Anoxybacillus ayderensis</name>
    <dbReference type="NCBI Taxonomy" id="265546"/>
    <lineage>
        <taxon>Bacteria</taxon>
        <taxon>Bacillati</taxon>
        <taxon>Bacillota</taxon>
        <taxon>Bacilli</taxon>
        <taxon>Bacillales</taxon>
        <taxon>Anoxybacillaceae</taxon>
        <taxon>Anoxybacillus</taxon>
    </lineage>
</organism>
<dbReference type="EC" id="2.7.7.72" evidence="11"/>
<dbReference type="GO" id="GO:0000049">
    <property type="term" value="F:tRNA binding"/>
    <property type="evidence" value="ECO:0007669"/>
    <property type="project" value="UniProtKB-UniRule"/>
</dbReference>
<comment type="cofactor">
    <cofactor evidence="1 11">
        <name>Mg(2+)</name>
        <dbReference type="ChEBI" id="CHEBI:18420"/>
    </cofactor>
</comment>
<protein>
    <recommendedName>
        <fullName evidence="11">CCA-adding enzyme</fullName>
        <ecNumber evidence="11">2.7.7.72</ecNumber>
    </recommendedName>
    <alternativeName>
        <fullName evidence="11">CCA tRNA nucleotidyltransferase</fullName>
    </alternativeName>
    <alternativeName>
        <fullName evidence="11">tRNA CCA-pyrophosphorylase</fullName>
    </alternativeName>
    <alternativeName>
        <fullName evidence="11">tRNA adenylyl-/cytidylyl- transferase</fullName>
    </alternativeName>
    <alternativeName>
        <fullName evidence="11">tRNA nucleotidyltransferase</fullName>
    </alternativeName>
    <alternativeName>
        <fullName evidence="11">tRNA-NT</fullName>
    </alternativeName>
</protein>
<evidence type="ECO:0000256" key="5">
    <source>
        <dbReference type="ARBA" id="ARBA00022723"/>
    </source>
</evidence>
<feature type="binding site" evidence="11">
    <location>
        <position position="161"/>
    </location>
    <ligand>
        <name>CTP</name>
        <dbReference type="ChEBI" id="CHEBI:37563"/>
    </ligand>
</feature>
<dbReference type="InterPro" id="IPR043519">
    <property type="entry name" value="NT_sf"/>
</dbReference>
<dbReference type="Pfam" id="PF13735">
    <property type="entry name" value="tRNA_NucTran2_2"/>
    <property type="match status" value="1"/>
</dbReference>
<dbReference type="Pfam" id="PF01743">
    <property type="entry name" value="PolyA_pol"/>
    <property type="match status" value="1"/>
</dbReference>
<gene>
    <name evidence="11" type="primary">cca</name>
    <name evidence="15" type="ORF">JV16_02004</name>
</gene>
<dbReference type="Gene3D" id="1.20.58.560">
    <property type="match status" value="1"/>
</dbReference>
<dbReference type="GO" id="GO:0000287">
    <property type="term" value="F:magnesium ion binding"/>
    <property type="evidence" value="ECO:0007669"/>
    <property type="project" value="UniProtKB-UniRule"/>
</dbReference>
<dbReference type="SUPFAM" id="SSF81891">
    <property type="entry name" value="Poly A polymerase C-terminal region-like"/>
    <property type="match status" value="1"/>
</dbReference>
<comment type="catalytic activity">
    <reaction evidence="11">
        <text>a tRNA with a 3' CCA end + 2 CTP + ATP = a tRNA with a 3' CCACCA end + 3 diphosphate</text>
        <dbReference type="Rhea" id="RHEA:76235"/>
        <dbReference type="Rhea" id="RHEA-COMP:10468"/>
        <dbReference type="Rhea" id="RHEA-COMP:18655"/>
        <dbReference type="ChEBI" id="CHEBI:30616"/>
        <dbReference type="ChEBI" id="CHEBI:33019"/>
        <dbReference type="ChEBI" id="CHEBI:37563"/>
        <dbReference type="ChEBI" id="CHEBI:83071"/>
        <dbReference type="ChEBI" id="CHEBI:195187"/>
    </reaction>
</comment>
<dbReference type="GO" id="GO:0001680">
    <property type="term" value="P:tRNA 3'-terminal CCA addition"/>
    <property type="evidence" value="ECO:0007669"/>
    <property type="project" value="UniProtKB-UniRule"/>
</dbReference>
<feature type="binding site" evidence="11">
    <location>
        <position position="158"/>
    </location>
    <ligand>
        <name>CTP</name>
        <dbReference type="ChEBI" id="CHEBI:37563"/>
    </ligand>
</feature>
<dbReference type="GO" id="GO:0160016">
    <property type="term" value="F:CCACCA tRNA nucleotidyltransferase activity"/>
    <property type="evidence" value="ECO:0007669"/>
    <property type="project" value="RHEA"/>
</dbReference>
<dbReference type="InterPro" id="IPR032828">
    <property type="entry name" value="PolyA_RNA-bd"/>
</dbReference>
<evidence type="ECO:0000313" key="16">
    <source>
        <dbReference type="Proteomes" id="UP000032047"/>
    </source>
</evidence>
<keyword evidence="2 11" id="KW-0808">Transferase</keyword>
<dbReference type="Proteomes" id="UP000032047">
    <property type="component" value="Unassembled WGS sequence"/>
</dbReference>
<comment type="caution">
    <text evidence="15">The sequence shown here is derived from an EMBL/GenBank/DDBJ whole genome shotgun (WGS) entry which is preliminary data.</text>
</comment>
<dbReference type="PATRIC" id="fig|265546.4.peg.2005"/>
<proteinExistence type="inferred from homology"/>
<keyword evidence="8 11" id="KW-0067">ATP-binding</keyword>
<feature type="binding site" evidence="11">
    <location>
        <position position="155"/>
    </location>
    <ligand>
        <name>ATP</name>
        <dbReference type="ChEBI" id="CHEBI:30616"/>
    </ligand>
</feature>
<keyword evidence="6 11" id="KW-0547">Nucleotide-binding</keyword>
<evidence type="ECO:0000256" key="8">
    <source>
        <dbReference type="ARBA" id="ARBA00022840"/>
    </source>
</evidence>
<evidence type="ECO:0000256" key="3">
    <source>
        <dbReference type="ARBA" id="ARBA00022694"/>
    </source>
</evidence>
<feature type="binding site" evidence="11">
    <location>
        <position position="43"/>
    </location>
    <ligand>
        <name>Mg(2+)</name>
        <dbReference type="ChEBI" id="CHEBI:18420"/>
    </ligand>
</feature>
<keyword evidence="16" id="KW-1185">Reference proteome</keyword>
<keyword evidence="10 11" id="KW-0694">RNA-binding</keyword>
<comment type="function">
    <text evidence="11">Catalyzes the addition and repair of the essential 3'-terminal CCA sequence in tRNAs without using a nucleic acid template. Adds these three nucleotides in the order of C, C, and A to the tRNA nucleotide-73, using CTP and ATP as substrates and producing inorganic pyrophosphate. tRNA 3'-terminal CCA addition is required both for tRNA processing and repair. Also involved in tRNA surveillance by mediating tandem CCA addition to generate a CCACCA at the 3' terminus of unstable tRNAs. While stable tRNAs receive only 3'-terminal CCA, unstable tRNAs are marked with CCACCA and rapidly degraded.</text>
</comment>
<feature type="binding site" evidence="11">
    <location>
        <position position="161"/>
    </location>
    <ligand>
        <name>ATP</name>
        <dbReference type="ChEBI" id="CHEBI:30616"/>
    </ligand>
</feature>
<dbReference type="Pfam" id="PF12627">
    <property type="entry name" value="PolyA_pol_RNAbd"/>
    <property type="match status" value="1"/>
</dbReference>
<feature type="binding site" evidence="11">
    <location>
        <position position="112"/>
    </location>
    <ligand>
        <name>ATP</name>
        <dbReference type="ChEBI" id="CHEBI:30616"/>
    </ligand>
</feature>
<evidence type="ECO:0000256" key="10">
    <source>
        <dbReference type="ARBA" id="ARBA00022884"/>
    </source>
</evidence>
<feature type="domain" description="Poly A polymerase head" evidence="12">
    <location>
        <begin position="23"/>
        <end position="142"/>
    </location>
</feature>
<dbReference type="InterPro" id="IPR032810">
    <property type="entry name" value="CCA-adding_enz_C"/>
</dbReference>
<evidence type="ECO:0000256" key="2">
    <source>
        <dbReference type="ARBA" id="ARBA00022679"/>
    </source>
</evidence>
<comment type="similarity">
    <text evidence="11">Belongs to the tRNA nucleotidyltransferase/poly(A) polymerase family. Bacterial CCA-adding enzyme type 3 subfamily.</text>
</comment>
<feature type="binding site" evidence="11">
    <location>
        <position position="31"/>
    </location>
    <ligand>
        <name>ATP</name>
        <dbReference type="ChEBI" id="CHEBI:30616"/>
    </ligand>
</feature>
<feature type="binding site" evidence="11">
    <location>
        <position position="112"/>
    </location>
    <ligand>
        <name>CTP</name>
        <dbReference type="ChEBI" id="CHEBI:37563"/>
    </ligand>
</feature>
<dbReference type="GO" id="GO:0005524">
    <property type="term" value="F:ATP binding"/>
    <property type="evidence" value="ECO:0007669"/>
    <property type="project" value="UniProtKB-UniRule"/>
</dbReference>
<dbReference type="InterPro" id="IPR050264">
    <property type="entry name" value="Bact_CCA-adding_enz_type3_sf"/>
</dbReference>
<dbReference type="CDD" id="cd05398">
    <property type="entry name" value="NT_ClassII-CCAase"/>
    <property type="match status" value="1"/>
</dbReference>
<dbReference type="EMBL" id="JXTG01000010">
    <property type="protein sequence ID" value="KIP20904.1"/>
    <property type="molecule type" value="Genomic_DNA"/>
</dbReference>
<evidence type="ECO:0000256" key="7">
    <source>
        <dbReference type="ARBA" id="ARBA00022800"/>
    </source>
</evidence>
<comment type="catalytic activity">
    <reaction evidence="11">
        <text>a tRNA precursor + 2 CTP + ATP = a tRNA with a 3' CCA end + 3 diphosphate</text>
        <dbReference type="Rhea" id="RHEA:14433"/>
        <dbReference type="Rhea" id="RHEA-COMP:10465"/>
        <dbReference type="Rhea" id="RHEA-COMP:10468"/>
        <dbReference type="ChEBI" id="CHEBI:30616"/>
        <dbReference type="ChEBI" id="CHEBI:33019"/>
        <dbReference type="ChEBI" id="CHEBI:37563"/>
        <dbReference type="ChEBI" id="CHEBI:74896"/>
        <dbReference type="ChEBI" id="CHEBI:83071"/>
        <dbReference type="EC" id="2.7.7.72"/>
    </reaction>
</comment>
<feature type="binding site" evidence="11">
    <location>
        <position position="41"/>
    </location>
    <ligand>
        <name>Mg(2+)</name>
        <dbReference type="ChEBI" id="CHEBI:18420"/>
    </ligand>
</feature>
<evidence type="ECO:0000259" key="13">
    <source>
        <dbReference type="Pfam" id="PF12627"/>
    </source>
</evidence>
<evidence type="ECO:0000259" key="12">
    <source>
        <dbReference type="Pfam" id="PF01743"/>
    </source>
</evidence>
<keyword evidence="4 11" id="KW-0548">Nucleotidyltransferase</keyword>
<dbReference type="GO" id="GO:0004810">
    <property type="term" value="F:CCA tRNA nucleotidyltransferase activity"/>
    <property type="evidence" value="ECO:0007669"/>
    <property type="project" value="UniProtKB-UniRule"/>
</dbReference>
<reference evidence="15 16" key="1">
    <citation type="submission" date="2015-01" db="EMBL/GenBank/DDBJ databases">
        <title>Genome sequence of Anoxybacillus ayderensis strain AB04.</title>
        <authorList>
            <person name="Belduz A.O."/>
            <person name="Canakci S."/>
            <person name="Chan K.-G."/>
            <person name="Kahar U.M."/>
            <person name="Yaakob A.S."/>
            <person name="Chan C.S."/>
            <person name="Goh K.M."/>
        </authorList>
    </citation>
    <scope>NUCLEOTIDE SEQUENCE [LARGE SCALE GENOMIC DNA]</scope>
    <source>
        <strain evidence="15 16">AB04</strain>
    </source>
</reference>
<feature type="binding site" evidence="11">
    <location>
        <position position="164"/>
    </location>
    <ligand>
        <name>CTP</name>
        <dbReference type="ChEBI" id="CHEBI:37563"/>
    </ligand>
</feature>
<dbReference type="NCBIfam" id="NF009814">
    <property type="entry name" value="PRK13299.1"/>
    <property type="match status" value="1"/>
</dbReference>
<feature type="binding site" evidence="11">
    <location>
        <position position="31"/>
    </location>
    <ligand>
        <name>CTP</name>
        <dbReference type="ChEBI" id="CHEBI:37563"/>
    </ligand>
</feature>
<keyword evidence="9 11" id="KW-0460">Magnesium</keyword>
<dbReference type="InterPro" id="IPR023068">
    <property type="entry name" value="CCA-adding_enz_firmicutes"/>
</dbReference>
<comment type="subunit">
    <text evidence="11">Homodimer.</text>
</comment>
<feature type="binding site" evidence="11">
    <location>
        <position position="155"/>
    </location>
    <ligand>
        <name>CTP</name>
        <dbReference type="ChEBI" id="CHEBI:37563"/>
    </ligand>
</feature>
<dbReference type="AlphaFoldDB" id="A0A0D0HLA1"/>
<name>A0A0D0HLA1_9BACL</name>
<evidence type="ECO:0000256" key="1">
    <source>
        <dbReference type="ARBA" id="ARBA00001946"/>
    </source>
</evidence>
<keyword evidence="5 11" id="KW-0479">Metal-binding</keyword>
<feature type="binding site" evidence="11">
    <location>
        <position position="158"/>
    </location>
    <ligand>
        <name>ATP</name>
        <dbReference type="ChEBI" id="CHEBI:30616"/>
    </ligand>
</feature>
<feature type="domain" description="tRNA nucleotidyltransferase/poly(A) polymerase RNA and SrmB- binding" evidence="13">
    <location>
        <begin position="170"/>
        <end position="229"/>
    </location>
</feature>
<feature type="binding site" evidence="11">
    <location>
        <position position="164"/>
    </location>
    <ligand>
        <name>ATP</name>
        <dbReference type="ChEBI" id="CHEBI:30616"/>
    </ligand>
</feature>
<evidence type="ECO:0000256" key="11">
    <source>
        <dbReference type="HAMAP-Rule" id="MF_01263"/>
    </source>
</evidence>
<sequence>MMNEQFQQALSVIETLKRHGHEAYFVGGAVRDYILQRPIGDIDIATSAHPQEVMAIFPKTVPVGIAHGTVMVIERGISYEVTTFRKEGRYEDYRRPKDVTFVRSLYEDLQRRDFTMNAIAMNEHGEMIDPFGGIEALKRRIIETVGDAAERFNEDALRMMRALRFVSQLGFSLSTGTKQAIMQYGHLLQHIAVERIAVEFEKLLLGPFMSKAIELLMETNLFLYLPELATKKGELAQLGASSLVPAHRIEAWARLAFVVHFDNQQLKKWKLPNHLIRDVSICLKALEHIRSLADWTIDALYEYGPYIPHIERTRAALYGDEPHVSLLMKQWEALPIRDRKELAINGHDLLALFERKSGPWLAEMIENIERAVLHRQVENEKEKLKEWAVCNQRRENNY</sequence>
<accession>A0A0D0HLA1</accession>
<keyword evidence="3 11" id="KW-0819">tRNA processing</keyword>